<reference evidence="1" key="1">
    <citation type="submission" date="2019-03" db="EMBL/GenBank/DDBJ databases">
        <title>Serratia marcescens strain N2 draft genome.</title>
        <authorList>
            <person name="Yassin A."/>
            <person name="El-Kenawy N."/>
            <person name="Youssef N.H."/>
        </authorList>
    </citation>
    <scope>NUCLEOTIDE SEQUENCE [LARGE SCALE GENOMIC DNA]</scope>
    <source>
        <strain evidence="1">N2</strain>
    </source>
</reference>
<evidence type="ECO:0000313" key="1">
    <source>
        <dbReference type="EMBL" id="TFV54120.1"/>
    </source>
</evidence>
<name>A0A9X8VM79_SERMA</name>
<accession>A0A9X8VM79</accession>
<gene>
    <name evidence="1" type="ORF">E0L31_00840</name>
</gene>
<protein>
    <submittedName>
        <fullName evidence="1">Uncharacterized protein</fullName>
    </submittedName>
</protein>
<comment type="caution">
    <text evidence="1">The sequence shown here is derived from an EMBL/GenBank/DDBJ whole genome shotgun (WGS) entry which is preliminary data.</text>
</comment>
<proteinExistence type="predicted"/>
<dbReference type="RefSeq" id="WP_147838815.1">
    <property type="nucleotide sequence ID" value="NZ_SPSG02000015.1"/>
</dbReference>
<organism evidence="1">
    <name type="scientific">Serratia marcescens</name>
    <dbReference type="NCBI Taxonomy" id="615"/>
    <lineage>
        <taxon>Bacteria</taxon>
        <taxon>Pseudomonadati</taxon>
        <taxon>Pseudomonadota</taxon>
        <taxon>Gammaproteobacteria</taxon>
        <taxon>Enterobacterales</taxon>
        <taxon>Yersiniaceae</taxon>
        <taxon>Serratia</taxon>
    </lineage>
</organism>
<sequence>MKKESVVSLRVGGKTFSLTREEAEKLSGMLLNTTAGNNGEVMYYTAGHNNGQSTGTIVVQGLESEQYAQEQPGAIETDC</sequence>
<dbReference type="AlphaFoldDB" id="A0A9X8VM79"/>
<dbReference type="EMBL" id="SPSG01000097">
    <property type="protein sequence ID" value="TFV54120.1"/>
    <property type="molecule type" value="Genomic_DNA"/>
</dbReference>